<dbReference type="STRING" id="1075402.AN216_13740"/>
<evidence type="ECO:0000259" key="3">
    <source>
        <dbReference type="PROSITE" id="PS50977"/>
    </source>
</evidence>
<reference evidence="4 5" key="1">
    <citation type="journal article" date="2016" name="Front. Microbiol.">
        <title>Comparative Genomics Analysis of Streptomyces Species Reveals Their Adaptation to the Marine Environment and Their Diversity at the Genomic Level.</title>
        <authorList>
            <person name="Tian X."/>
            <person name="Zhang Z."/>
            <person name="Yang T."/>
            <person name="Chen M."/>
            <person name="Li J."/>
            <person name="Chen F."/>
            <person name="Yang J."/>
            <person name="Li W."/>
            <person name="Zhang B."/>
            <person name="Zhang Z."/>
            <person name="Wu J."/>
            <person name="Zhang C."/>
            <person name="Long L."/>
            <person name="Xiao J."/>
        </authorList>
    </citation>
    <scope>NUCLEOTIDE SEQUENCE [LARGE SCALE GENOMIC DNA]</scope>
    <source>
        <strain evidence="4 5">SCSIO 02100</strain>
    </source>
</reference>
<evidence type="ECO:0000256" key="1">
    <source>
        <dbReference type="ARBA" id="ARBA00023125"/>
    </source>
</evidence>
<dbReference type="SUPFAM" id="SSF46689">
    <property type="entry name" value="Homeodomain-like"/>
    <property type="match status" value="1"/>
</dbReference>
<dbReference type="PATRIC" id="fig|1075402.3.peg.1642"/>
<dbReference type="InterPro" id="IPR050109">
    <property type="entry name" value="HTH-type_TetR-like_transc_reg"/>
</dbReference>
<dbReference type="GO" id="GO:0000976">
    <property type="term" value="F:transcription cis-regulatory region binding"/>
    <property type="evidence" value="ECO:0007669"/>
    <property type="project" value="TreeGrafter"/>
</dbReference>
<accession>A0A1E7KFA9</accession>
<dbReference type="InterPro" id="IPR009057">
    <property type="entry name" value="Homeodomain-like_sf"/>
</dbReference>
<dbReference type="AlphaFoldDB" id="A0A1E7KFA9"/>
<keyword evidence="5" id="KW-1185">Reference proteome</keyword>
<dbReference type="GO" id="GO:0003700">
    <property type="term" value="F:DNA-binding transcription factor activity"/>
    <property type="evidence" value="ECO:0007669"/>
    <property type="project" value="TreeGrafter"/>
</dbReference>
<feature type="domain" description="HTH tetR-type" evidence="3">
    <location>
        <begin position="15"/>
        <end position="75"/>
    </location>
</feature>
<dbReference type="EMBL" id="LJGU01000127">
    <property type="protein sequence ID" value="OEV02585.1"/>
    <property type="molecule type" value="Genomic_DNA"/>
</dbReference>
<dbReference type="InterPro" id="IPR041583">
    <property type="entry name" value="TetR_C_31"/>
</dbReference>
<feature type="DNA-binding region" description="H-T-H motif" evidence="2">
    <location>
        <begin position="38"/>
        <end position="57"/>
    </location>
</feature>
<dbReference type="PROSITE" id="PS50977">
    <property type="entry name" value="HTH_TETR_2"/>
    <property type="match status" value="1"/>
</dbReference>
<dbReference type="Pfam" id="PF17940">
    <property type="entry name" value="TetR_C_31"/>
    <property type="match status" value="1"/>
</dbReference>
<dbReference type="Gene3D" id="1.10.357.10">
    <property type="entry name" value="Tetracycline Repressor, domain 2"/>
    <property type="match status" value="1"/>
</dbReference>
<gene>
    <name evidence="4" type="ORF">AN216_13740</name>
</gene>
<dbReference type="PANTHER" id="PTHR30055">
    <property type="entry name" value="HTH-TYPE TRANSCRIPTIONAL REGULATOR RUTR"/>
    <property type="match status" value="1"/>
</dbReference>
<dbReference type="InterPro" id="IPR036271">
    <property type="entry name" value="Tet_transcr_reg_TetR-rel_C_sf"/>
</dbReference>
<dbReference type="RefSeq" id="WP_070196954.1">
    <property type="nucleotide sequence ID" value="NZ_LJGU01000127.1"/>
</dbReference>
<evidence type="ECO:0000313" key="5">
    <source>
        <dbReference type="Proteomes" id="UP000176101"/>
    </source>
</evidence>
<evidence type="ECO:0000256" key="2">
    <source>
        <dbReference type="PROSITE-ProRule" id="PRU00335"/>
    </source>
</evidence>
<evidence type="ECO:0000313" key="4">
    <source>
        <dbReference type="EMBL" id="OEV02585.1"/>
    </source>
</evidence>
<dbReference type="InterPro" id="IPR001647">
    <property type="entry name" value="HTH_TetR"/>
</dbReference>
<keyword evidence="1 2" id="KW-0238">DNA-binding</keyword>
<comment type="caution">
    <text evidence="4">The sequence shown here is derived from an EMBL/GenBank/DDBJ whole genome shotgun (WGS) entry which is preliminary data.</text>
</comment>
<proteinExistence type="predicted"/>
<dbReference type="PANTHER" id="PTHR30055:SF146">
    <property type="entry name" value="HTH-TYPE TRANSCRIPTIONAL DUAL REGULATOR CECR"/>
    <property type="match status" value="1"/>
</dbReference>
<organism evidence="4 5">
    <name type="scientific">Streptomyces oceani</name>
    <dbReference type="NCBI Taxonomy" id="1075402"/>
    <lineage>
        <taxon>Bacteria</taxon>
        <taxon>Bacillati</taxon>
        <taxon>Actinomycetota</taxon>
        <taxon>Actinomycetes</taxon>
        <taxon>Kitasatosporales</taxon>
        <taxon>Streptomycetaceae</taxon>
        <taxon>Streptomyces</taxon>
    </lineage>
</organism>
<name>A0A1E7KFA9_9ACTN</name>
<protein>
    <recommendedName>
        <fullName evidence="3">HTH tetR-type domain-containing protein</fullName>
    </recommendedName>
</protein>
<dbReference type="SUPFAM" id="SSF48498">
    <property type="entry name" value="Tetracyclin repressor-like, C-terminal domain"/>
    <property type="match status" value="1"/>
</dbReference>
<dbReference type="OrthoDB" id="5242433at2"/>
<dbReference type="Pfam" id="PF00440">
    <property type="entry name" value="TetR_N"/>
    <property type="match status" value="1"/>
</dbReference>
<dbReference type="Proteomes" id="UP000176101">
    <property type="component" value="Unassembled WGS sequence"/>
</dbReference>
<sequence>MANSGGHPKVSPRGQRRREQLVEAGVELLAEGGWPAVTTRAVADRAGANQGLLHYHWGGLPRFREAVVQRAASAVFGAFADQLVASHSVEDALARLPGLLQLPEGDLVGRLSVELLAGAARDPELGALIKDYLARARTETADWLARHRPDDPPGTGTLLIALLDGLYLHSLLDPEVSVGQALEALNALVLGQKATPVSPDPATAREADPEG</sequence>